<keyword evidence="2" id="KW-1185">Reference proteome</keyword>
<accession>A0A159Z332</accession>
<evidence type="ECO:0000313" key="1">
    <source>
        <dbReference type="EMBL" id="AMY68554.1"/>
    </source>
</evidence>
<proteinExistence type="predicted"/>
<gene>
    <name evidence="1" type="ORF">AKL17_1298</name>
</gene>
<dbReference type="STRING" id="1335048.AKL17_1298"/>
<dbReference type="AlphaFoldDB" id="A0A159Z332"/>
<organism evidence="1 2">
    <name type="scientific">Frigidibacter mobilis</name>
    <dbReference type="NCBI Taxonomy" id="1335048"/>
    <lineage>
        <taxon>Bacteria</taxon>
        <taxon>Pseudomonadati</taxon>
        <taxon>Pseudomonadota</taxon>
        <taxon>Alphaproteobacteria</taxon>
        <taxon>Rhodobacterales</taxon>
        <taxon>Paracoccaceae</taxon>
        <taxon>Frigidibacter</taxon>
    </lineage>
</organism>
<dbReference type="Pfam" id="PF13704">
    <property type="entry name" value="Glyco_tranf_2_4"/>
    <property type="match status" value="1"/>
</dbReference>
<dbReference type="KEGG" id="daa:AKL17_1298"/>
<protein>
    <recommendedName>
        <fullName evidence="3">Glycosyl transferase family 2</fullName>
    </recommendedName>
</protein>
<evidence type="ECO:0000313" key="2">
    <source>
        <dbReference type="Proteomes" id="UP000076128"/>
    </source>
</evidence>
<dbReference type="OrthoDB" id="835336at2"/>
<reference evidence="1 2" key="1">
    <citation type="submission" date="2015-09" db="EMBL/GenBank/DDBJ databases">
        <title>Complete genome sequence of Defluviimonas alba cai42t isolated from an oilfield in Xinjiang.</title>
        <authorList>
            <person name="Geng S."/>
            <person name="Pan X."/>
            <person name="Wu X."/>
        </authorList>
    </citation>
    <scope>NUCLEOTIDE SEQUENCE [LARGE SCALE GENOMIC DNA]</scope>
    <source>
        <strain evidence="2">cai42</strain>
    </source>
</reference>
<evidence type="ECO:0008006" key="3">
    <source>
        <dbReference type="Google" id="ProtNLM"/>
    </source>
</evidence>
<dbReference type="RefSeq" id="WP_066811695.1">
    <property type="nucleotide sequence ID" value="NZ_CP012661.1"/>
</dbReference>
<sequence>MDNTKAKVAAMTMLRGDYFYLERWVEYYGRHLGRENLYVLSHGNDPEHRRIAEGCNVINLPYDATRYSFNQRRWQMLSLFTSGFTRYYNWVLCGDVDEIVAVDPAVSDSLQDYLMRFGETKAPRVITPFAIELVHNPGLEPEPLEGRNILDVRRIFRLNANYAKPCITRNKITFGPGGHFASEKEGYLDPDLYLFHLRFVDYQMTHDRLAVRKEQRHIQSGDLAEVDRKPTGWDTAWDSYLDLSRKTPVAETVDFPEFRKEMVEGRHPKNDGAFWMMGGGRSSDVYRLPERFAALF</sequence>
<name>A0A159Z332_9RHOB</name>
<dbReference type="Proteomes" id="UP000076128">
    <property type="component" value="Chromosome"/>
</dbReference>
<dbReference type="EMBL" id="CP012661">
    <property type="protein sequence ID" value="AMY68554.1"/>
    <property type="molecule type" value="Genomic_DNA"/>
</dbReference>